<evidence type="ECO:0000313" key="3">
    <source>
        <dbReference type="Proteomes" id="UP001357223"/>
    </source>
</evidence>
<dbReference type="SUPFAM" id="SSF47240">
    <property type="entry name" value="Ferritin-like"/>
    <property type="match status" value="1"/>
</dbReference>
<dbReference type="Pfam" id="PF09537">
    <property type="entry name" value="DUF2383"/>
    <property type="match status" value="1"/>
</dbReference>
<gene>
    <name evidence="2" type="ORF">R4Z09_13010</name>
</gene>
<feature type="domain" description="DUF2383" evidence="1">
    <location>
        <begin position="6"/>
        <end position="108"/>
    </location>
</feature>
<sequence>MQNDVIVEELNTLLRGTYMGIRGFEHYIQELNHPELRQNFQSMQQELKQNASKLAERIQNLGGVPADDEGISGSFHSFMHKVMLPDDTKKIIEDALEGIDQYGIQYSEELVRGDLDAESKKMVEEVINTNRGHVEKLRQLLPEFI</sequence>
<reference evidence="2 3" key="1">
    <citation type="submission" date="2023-10" db="EMBL/GenBank/DDBJ databases">
        <title>Niallia locisalis sp.nov. isolated from a salt pond sample.</title>
        <authorList>
            <person name="Li X.-J."/>
            <person name="Dong L."/>
        </authorList>
    </citation>
    <scope>NUCLEOTIDE SEQUENCE [LARGE SCALE GENOMIC DNA]</scope>
    <source>
        <strain evidence="2 3">DSM 29761</strain>
    </source>
</reference>
<dbReference type="Proteomes" id="UP001357223">
    <property type="component" value="Chromosome"/>
</dbReference>
<dbReference type="CDD" id="cd00657">
    <property type="entry name" value="Ferritin_like"/>
    <property type="match status" value="1"/>
</dbReference>
<name>A0ABZ2CPI8_9BACI</name>
<dbReference type="Gene3D" id="1.20.1260.10">
    <property type="match status" value="1"/>
</dbReference>
<keyword evidence="3" id="KW-1185">Reference proteome</keyword>
<dbReference type="InterPro" id="IPR019052">
    <property type="entry name" value="DUF2383"/>
</dbReference>
<proteinExistence type="predicted"/>
<protein>
    <submittedName>
        <fullName evidence="2">DUF2383 domain-containing protein</fullName>
    </submittedName>
</protein>
<evidence type="ECO:0000259" key="1">
    <source>
        <dbReference type="Pfam" id="PF09537"/>
    </source>
</evidence>
<dbReference type="RefSeq" id="WP_338452697.1">
    <property type="nucleotide sequence ID" value="NZ_CP137640.1"/>
</dbReference>
<dbReference type="InterPro" id="IPR012347">
    <property type="entry name" value="Ferritin-like"/>
</dbReference>
<dbReference type="EMBL" id="CP137640">
    <property type="protein sequence ID" value="WVX83825.1"/>
    <property type="molecule type" value="Genomic_DNA"/>
</dbReference>
<dbReference type="InterPro" id="IPR009078">
    <property type="entry name" value="Ferritin-like_SF"/>
</dbReference>
<organism evidence="2 3">
    <name type="scientific">Niallia oryzisoli</name>
    <dbReference type="NCBI Taxonomy" id="1737571"/>
    <lineage>
        <taxon>Bacteria</taxon>
        <taxon>Bacillati</taxon>
        <taxon>Bacillota</taxon>
        <taxon>Bacilli</taxon>
        <taxon>Bacillales</taxon>
        <taxon>Bacillaceae</taxon>
        <taxon>Niallia</taxon>
    </lineage>
</organism>
<accession>A0ABZ2CPI8</accession>
<evidence type="ECO:0000313" key="2">
    <source>
        <dbReference type="EMBL" id="WVX83825.1"/>
    </source>
</evidence>